<accession>A0ACC1QA10</accession>
<comment type="caution">
    <text evidence="1">The sequence shown here is derived from an EMBL/GenBank/DDBJ whole genome shotgun (WGS) entry which is preliminary data.</text>
</comment>
<dbReference type="Proteomes" id="UP001144978">
    <property type="component" value="Unassembled WGS sequence"/>
</dbReference>
<keyword evidence="2" id="KW-1185">Reference proteome</keyword>
<organism evidence="1 2">
    <name type="scientific">Trametes sanguinea</name>
    <dbReference type="NCBI Taxonomy" id="158606"/>
    <lineage>
        <taxon>Eukaryota</taxon>
        <taxon>Fungi</taxon>
        <taxon>Dikarya</taxon>
        <taxon>Basidiomycota</taxon>
        <taxon>Agaricomycotina</taxon>
        <taxon>Agaricomycetes</taxon>
        <taxon>Polyporales</taxon>
        <taxon>Polyporaceae</taxon>
        <taxon>Trametes</taxon>
    </lineage>
</organism>
<gene>
    <name evidence="1" type="ORF">NUW54_g761</name>
</gene>
<sequence length="375" mass="41575">MSDFAFNVFGVTAATISLLALLPPLVYWLIRQLPRSRLPRLEKLVKEVETSFQDNIEQGLLHQEDELFNLHNRLWTVRMRLDELQGETYAIRTQKDELRAWCGGLSGRMTLLRRDVQSLRETIVHASYCERKALADAGFTAALATMCSRRGEYHRFSRYRLFGSSPLLRSPLALSTDLHDLPGTPSLPVSEAFSSLFGSPATAPPAYEGALLSPLQSPRLPVDSQLPCTTPSESVRSESLDGLTPSETCPPGPQAPAGLGLDAELKKLLSLALERSGPGESVERQRELRKEMLCRFSMQLLGLDDPHLLTSSGFTVEEAHPKRRRSKSASSFTRGVSDFRVKANGAMVRIERKPRAQHAGPDSKGCDAAGWYDML</sequence>
<evidence type="ECO:0000313" key="2">
    <source>
        <dbReference type="Proteomes" id="UP001144978"/>
    </source>
</evidence>
<dbReference type="EMBL" id="JANSHE010000109">
    <property type="protein sequence ID" value="KAJ3016642.1"/>
    <property type="molecule type" value="Genomic_DNA"/>
</dbReference>
<proteinExistence type="predicted"/>
<protein>
    <submittedName>
        <fullName evidence="1">Uncharacterized protein</fullName>
    </submittedName>
</protein>
<reference evidence="1" key="1">
    <citation type="submission" date="2022-08" db="EMBL/GenBank/DDBJ databases">
        <title>Genome Sequence of Pycnoporus sanguineus.</title>
        <authorList>
            <person name="Buettner E."/>
        </authorList>
    </citation>
    <scope>NUCLEOTIDE SEQUENCE</scope>
    <source>
        <strain evidence="1">CG-C14</strain>
    </source>
</reference>
<name>A0ACC1QA10_9APHY</name>
<evidence type="ECO:0000313" key="1">
    <source>
        <dbReference type="EMBL" id="KAJ3016642.1"/>
    </source>
</evidence>